<sequence length="176" mass="20221">MVQVGLHQGSALSPFLFNVVFDVLTEAVREKPPWCFLYADDVILLAKSKKALQRKLEHWREALESRGLRISRSKTEYMTTDTDGDQEESIQMDGIKLKRVTSFKYLGSMFEPSEVSATSGHQSHQVRMEARRREAREKRIGFRGRIVGMHEAGQSIRTIANNLGISTKTVLRWIRR</sequence>
<feature type="domain" description="Reverse transcriptase" evidence="2">
    <location>
        <begin position="1"/>
        <end position="97"/>
    </location>
</feature>
<evidence type="ECO:0000256" key="1">
    <source>
        <dbReference type="ARBA" id="ARBA00004123"/>
    </source>
</evidence>
<dbReference type="Gene3D" id="1.10.10.10">
    <property type="entry name" value="Winged helix-like DNA-binding domain superfamily/Winged helix DNA-binding domain"/>
    <property type="match status" value="1"/>
</dbReference>
<dbReference type="InterPro" id="IPR036388">
    <property type="entry name" value="WH-like_DNA-bd_sf"/>
</dbReference>
<gene>
    <name evidence="3" type="ORF">Pmani_005100</name>
</gene>
<dbReference type="InterPro" id="IPR000477">
    <property type="entry name" value="RT_dom"/>
</dbReference>
<organism evidence="3 4">
    <name type="scientific">Petrolisthes manimaculis</name>
    <dbReference type="NCBI Taxonomy" id="1843537"/>
    <lineage>
        <taxon>Eukaryota</taxon>
        <taxon>Metazoa</taxon>
        <taxon>Ecdysozoa</taxon>
        <taxon>Arthropoda</taxon>
        <taxon>Crustacea</taxon>
        <taxon>Multicrustacea</taxon>
        <taxon>Malacostraca</taxon>
        <taxon>Eumalacostraca</taxon>
        <taxon>Eucarida</taxon>
        <taxon>Decapoda</taxon>
        <taxon>Pleocyemata</taxon>
        <taxon>Anomura</taxon>
        <taxon>Galatheoidea</taxon>
        <taxon>Porcellanidae</taxon>
        <taxon>Petrolisthes</taxon>
    </lineage>
</organism>
<dbReference type="PROSITE" id="PS50878">
    <property type="entry name" value="RT_POL"/>
    <property type="match status" value="1"/>
</dbReference>
<reference evidence="3" key="1">
    <citation type="submission" date="2023-11" db="EMBL/GenBank/DDBJ databases">
        <title>Genome assemblies of two species of porcelain crab, Petrolisthes cinctipes and Petrolisthes manimaculis (Anomura: Porcellanidae).</title>
        <authorList>
            <person name="Angst P."/>
        </authorList>
    </citation>
    <scope>NUCLEOTIDE SEQUENCE</scope>
    <source>
        <strain evidence="3">PB745_02</strain>
        <tissue evidence="3">Gill</tissue>
    </source>
</reference>
<evidence type="ECO:0000313" key="4">
    <source>
        <dbReference type="Proteomes" id="UP001292094"/>
    </source>
</evidence>
<dbReference type="Pfam" id="PF13384">
    <property type="entry name" value="HTH_23"/>
    <property type="match status" value="1"/>
</dbReference>
<dbReference type="InterPro" id="IPR009057">
    <property type="entry name" value="Homeodomain-like_sf"/>
</dbReference>
<dbReference type="AlphaFoldDB" id="A0AAE1UMJ7"/>
<dbReference type="InterPro" id="IPR043502">
    <property type="entry name" value="DNA/RNA_pol_sf"/>
</dbReference>
<keyword evidence="4" id="KW-1185">Reference proteome</keyword>
<dbReference type="PANTHER" id="PTHR47027">
    <property type="entry name" value="REVERSE TRANSCRIPTASE DOMAIN-CONTAINING PROTEIN"/>
    <property type="match status" value="1"/>
</dbReference>
<protein>
    <recommendedName>
        <fullName evidence="2">Reverse transcriptase domain-containing protein</fullName>
    </recommendedName>
</protein>
<dbReference type="SUPFAM" id="SSF46689">
    <property type="entry name" value="Homeodomain-like"/>
    <property type="match status" value="1"/>
</dbReference>
<dbReference type="Gene3D" id="3.30.70.270">
    <property type="match status" value="1"/>
</dbReference>
<dbReference type="Pfam" id="PF00078">
    <property type="entry name" value="RVT_1"/>
    <property type="match status" value="1"/>
</dbReference>
<comment type="caution">
    <text evidence="3">The sequence shown here is derived from an EMBL/GenBank/DDBJ whole genome shotgun (WGS) entry which is preliminary data.</text>
</comment>
<accession>A0AAE1UMJ7</accession>
<name>A0AAE1UMJ7_9EUCA</name>
<evidence type="ECO:0000313" key="3">
    <source>
        <dbReference type="EMBL" id="KAK4324260.1"/>
    </source>
</evidence>
<dbReference type="PANTHER" id="PTHR47027:SF28">
    <property type="entry name" value="ENDONUCLEASE-REVERSE TRANSCRIPTASE"/>
    <property type="match status" value="1"/>
</dbReference>
<evidence type="ECO:0000259" key="2">
    <source>
        <dbReference type="PROSITE" id="PS50878"/>
    </source>
</evidence>
<dbReference type="EMBL" id="JAWZYT010000373">
    <property type="protein sequence ID" value="KAK4324260.1"/>
    <property type="molecule type" value="Genomic_DNA"/>
</dbReference>
<dbReference type="InterPro" id="IPR043128">
    <property type="entry name" value="Rev_trsase/Diguanyl_cyclase"/>
</dbReference>
<dbReference type="GO" id="GO:0071897">
    <property type="term" value="P:DNA biosynthetic process"/>
    <property type="evidence" value="ECO:0007669"/>
    <property type="project" value="UniProtKB-ARBA"/>
</dbReference>
<dbReference type="SUPFAM" id="SSF56672">
    <property type="entry name" value="DNA/RNA polymerases"/>
    <property type="match status" value="1"/>
</dbReference>
<comment type="subcellular location">
    <subcellularLocation>
        <location evidence="1">Nucleus</location>
    </subcellularLocation>
</comment>
<dbReference type="Proteomes" id="UP001292094">
    <property type="component" value="Unassembled WGS sequence"/>
</dbReference>
<dbReference type="GO" id="GO:0005634">
    <property type="term" value="C:nucleus"/>
    <property type="evidence" value="ECO:0007669"/>
    <property type="project" value="UniProtKB-SubCell"/>
</dbReference>
<proteinExistence type="predicted"/>